<dbReference type="EMBL" id="GGFL01006923">
    <property type="protein sequence ID" value="MBW71101.1"/>
    <property type="molecule type" value="Transcribed_RNA"/>
</dbReference>
<protein>
    <submittedName>
        <fullName evidence="1">Putative secreted protein</fullName>
    </submittedName>
</protein>
<reference evidence="1" key="1">
    <citation type="submission" date="2018-01" db="EMBL/GenBank/DDBJ databases">
        <title>An insight into the sialome of Amazonian anophelines.</title>
        <authorList>
            <person name="Ribeiro J.M."/>
            <person name="Scarpassa V."/>
            <person name="Calvo E."/>
        </authorList>
    </citation>
    <scope>NUCLEOTIDE SEQUENCE</scope>
</reference>
<evidence type="ECO:0000313" key="1">
    <source>
        <dbReference type="EMBL" id="MBW71101.1"/>
    </source>
</evidence>
<sequence>MVVLFLWCSVGMLLGRGWCCLLPLPLRCWSPLARVCGLRACLRASAAFGPRSSFVTGCSGGLSFFLVSLLSFDSRCPIFL</sequence>
<accession>A0A2M4D0T9</accession>
<name>A0A2M4D0T9_ANODA</name>
<dbReference type="AlphaFoldDB" id="A0A2M4D0T9"/>
<proteinExistence type="predicted"/>
<organism evidence="1">
    <name type="scientific">Anopheles darlingi</name>
    <name type="common">Mosquito</name>
    <dbReference type="NCBI Taxonomy" id="43151"/>
    <lineage>
        <taxon>Eukaryota</taxon>
        <taxon>Metazoa</taxon>
        <taxon>Ecdysozoa</taxon>
        <taxon>Arthropoda</taxon>
        <taxon>Hexapoda</taxon>
        <taxon>Insecta</taxon>
        <taxon>Pterygota</taxon>
        <taxon>Neoptera</taxon>
        <taxon>Endopterygota</taxon>
        <taxon>Diptera</taxon>
        <taxon>Nematocera</taxon>
        <taxon>Culicoidea</taxon>
        <taxon>Culicidae</taxon>
        <taxon>Anophelinae</taxon>
        <taxon>Anopheles</taxon>
    </lineage>
</organism>